<dbReference type="PANTHER" id="PTHR42760:SF133">
    <property type="entry name" value="3-OXOACYL-[ACYL-CARRIER-PROTEIN] REDUCTASE"/>
    <property type="match status" value="1"/>
</dbReference>
<dbReference type="AlphaFoldDB" id="A0A371PCN2"/>
<name>A0A371PCN2_9ACTN</name>
<dbReference type="PRINTS" id="PR00081">
    <property type="entry name" value="GDHRDH"/>
</dbReference>
<dbReference type="GO" id="GO:0048038">
    <property type="term" value="F:quinone binding"/>
    <property type="evidence" value="ECO:0007669"/>
    <property type="project" value="TreeGrafter"/>
</dbReference>
<dbReference type="OrthoDB" id="9804774at2"/>
<dbReference type="SUPFAM" id="SSF51735">
    <property type="entry name" value="NAD(P)-binding Rossmann-fold domains"/>
    <property type="match status" value="1"/>
</dbReference>
<keyword evidence="4" id="KW-1185">Reference proteome</keyword>
<organism evidence="3 4">
    <name type="scientific">Aeromicrobium endophyticum</name>
    <dbReference type="NCBI Taxonomy" id="2292704"/>
    <lineage>
        <taxon>Bacteria</taxon>
        <taxon>Bacillati</taxon>
        <taxon>Actinomycetota</taxon>
        <taxon>Actinomycetes</taxon>
        <taxon>Propionibacteriales</taxon>
        <taxon>Nocardioidaceae</taxon>
        <taxon>Aeromicrobium</taxon>
    </lineage>
</organism>
<dbReference type="EMBL" id="QUBR01000001">
    <property type="protein sequence ID" value="REK73346.1"/>
    <property type="molecule type" value="Genomic_DNA"/>
</dbReference>
<comment type="caution">
    <text evidence="3">The sequence shown here is derived from an EMBL/GenBank/DDBJ whole genome shotgun (WGS) entry which is preliminary data.</text>
</comment>
<dbReference type="CDD" id="cd05233">
    <property type="entry name" value="SDR_c"/>
    <property type="match status" value="1"/>
</dbReference>
<dbReference type="GO" id="GO:0006633">
    <property type="term" value="P:fatty acid biosynthetic process"/>
    <property type="evidence" value="ECO:0007669"/>
    <property type="project" value="TreeGrafter"/>
</dbReference>
<dbReference type="Pfam" id="PF13561">
    <property type="entry name" value="adh_short_C2"/>
    <property type="match status" value="1"/>
</dbReference>
<dbReference type="GO" id="GO:0016616">
    <property type="term" value="F:oxidoreductase activity, acting on the CH-OH group of donors, NAD or NADP as acceptor"/>
    <property type="evidence" value="ECO:0007669"/>
    <property type="project" value="TreeGrafter"/>
</dbReference>
<dbReference type="RefSeq" id="WP_119703457.1">
    <property type="nucleotide sequence ID" value="NZ_JBHSOI010000001.1"/>
</dbReference>
<dbReference type="Proteomes" id="UP000265581">
    <property type="component" value="Unassembled WGS sequence"/>
</dbReference>
<comment type="similarity">
    <text evidence="1">Belongs to the short-chain dehydrogenases/reductases (SDR) family.</text>
</comment>
<reference evidence="3 4" key="1">
    <citation type="submission" date="2018-08" db="EMBL/GenBank/DDBJ databases">
        <title>Aeromicrobium sp. M2KJ-4, whole genome shotgun sequence.</title>
        <authorList>
            <person name="Tuo L."/>
        </authorList>
    </citation>
    <scope>NUCLEOTIDE SEQUENCE [LARGE SCALE GENOMIC DNA]</scope>
    <source>
        <strain evidence="3 4">M2KJ-4</strain>
    </source>
</reference>
<protein>
    <submittedName>
        <fullName evidence="3">SDR family NAD(P)-dependent oxidoreductase</fullName>
    </submittedName>
</protein>
<dbReference type="FunFam" id="3.40.50.720:FF:000084">
    <property type="entry name" value="Short-chain dehydrogenase reductase"/>
    <property type="match status" value="1"/>
</dbReference>
<evidence type="ECO:0000313" key="4">
    <source>
        <dbReference type="Proteomes" id="UP000265581"/>
    </source>
</evidence>
<gene>
    <name evidence="3" type="ORF">DX116_07280</name>
</gene>
<evidence type="ECO:0000313" key="3">
    <source>
        <dbReference type="EMBL" id="REK73346.1"/>
    </source>
</evidence>
<keyword evidence="2" id="KW-0560">Oxidoreductase</keyword>
<evidence type="ECO:0000256" key="2">
    <source>
        <dbReference type="ARBA" id="ARBA00023002"/>
    </source>
</evidence>
<dbReference type="PANTHER" id="PTHR42760">
    <property type="entry name" value="SHORT-CHAIN DEHYDROGENASES/REDUCTASES FAMILY MEMBER"/>
    <property type="match status" value="1"/>
</dbReference>
<dbReference type="InterPro" id="IPR002347">
    <property type="entry name" value="SDR_fam"/>
</dbReference>
<dbReference type="InterPro" id="IPR036291">
    <property type="entry name" value="NAD(P)-bd_dom_sf"/>
</dbReference>
<proteinExistence type="inferred from homology"/>
<accession>A0A371PCN2</accession>
<sequence length="266" mass="27220">MSLDNSPIADYAAKASLAGTCAIVIGAGHGIGRQTAHALAQVGASVICVDLDRERAETVAHEVGGTAVVADACERDGVAEILAAAARSEHRLGTIVDIIGMATFGNLDEHTDEMWARSERVNLRHAVLTVELGGAALAEAGGGTLVFVASISSTYGTQHHGAYGAHKAALLSLVKTAAVELGPKGIRVNAVAPGVIWTERMGTAIGEANRDVFAENTPTGRLGEPSDVAGVISFLATDLSSHVNGQAVLVDGGVGVRFPYPVDLLV</sequence>
<dbReference type="Gene3D" id="3.40.50.720">
    <property type="entry name" value="NAD(P)-binding Rossmann-like Domain"/>
    <property type="match status" value="1"/>
</dbReference>
<evidence type="ECO:0000256" key="1">
    <source>
        <dbReference type="ARBA" id="ARBA00006484"/>
    </source>
</evidence>